<dbReference type="Proteomes" id="UP001620514">
    <property type="component" value="Unassembled WGS sequence"/>
</dbReference>
<organism evidence="1 2">
    <name type="scientific">Caballeronia udeis</name>
    <dbReference type="NCBI Taxonomy" id="1232866"/>
    <lineage>
        <taxon>Bacteria</taxon>
        <taxon>Pseudomonadati</taxon>
        <taxon>Pseudomonadota</taxon>
        <taxon>Betaproteobacteria</taxon>
        <taxon>Burkholderiales</taxon>
        <taxon>Burkholderiaceae</taxon>
        <taxon>Caballeronia</taxon>
    </lineage>
</organism>
<name>A0ABW8MSX0_9BURK</name>
<keyword evidence="2" id="KW-1185">Reference proteome</keyword>
<reference evidence="1 2" key="1">
    <citation type="submission" date="2024-10" db="EMBL/GenBank/DDBJ databases">
        <authorList>
            <person name="Deangelis K."/>
            <person name="Huntemann M."/>
            <person name="Clum A."/>
            <person name="Wang J."/>
            <person name="Palaniappan K."/>
            <person name="Ritter S."/>
            <person name="Chen I.-M."/>
            <person name="Stamatis D."/>
            <person name="Reddy T."/>
            <person name="O'Malley R."/>
            <person name="Daum C."/>
            <person name="Ng V."/>
            <person name="Ivanova N."/>
            <person name="Kyrpides N."/>
            <person name="Woyke T."/>
        </authorList>
    </citation>
    <scope>NUCLEOTIDE SEQUENCE [LARGE SCALE GENOMIC DNA]</scope>
    <source>
        <strain evidence="1 2">GAS97</strain>
    </source>
</reference>
<comment type="caution">
    <text evidence="1">The sequence shown here is derived from an EMBL/GenBank/DDBJ whole genome shotgun (WGS) entry which is preliminary data.</text>
</comment>
<proteinExistence type="predicted"/>
<evidence type="ECO:0000313" key="1">
    <source>
        <dbReference type="EMBL" id="MFK4444987.1"/>
    </source>
</evidence>
<dbReference type="EMBL" id="JBIYDN010000017">
    <property type="protein sequence ID" value="MFK4444987.1"/>
    <property type="molecule type" value="Genomic_DNA"/>
</dbReference>
<accession>A0ABW8MSX0</accession>
<sequence length="107" mass="11755">MHVGWRRQHDNARGWQGALAMIGGANGQVAQGAMLAAHHRLNTRLSKPAGRGANSTQDLHVDGFTTLSAQVLFTLSGFKKRCDTLCRHFQMRSNQSVIKLSSIRFAP</sequence>
<gene>
    <name evidence="1" type="ORF">ABH943_005009</name>
</gene>
<protein>
    <submittedName>
        <fullName evidence="1">Uncharacterized protein</fullName>
    </submittedName>
</protein>
<dbReference type="RefSeq" id="WP_404610050.1">
    <property type="nucleotide sequence ID" value="NZ_JBIYDN010000017.1"/>
</dbReference>
<reference evidence="1 2" key="2">
    <citation type="submission" date="2024-11" db="EMBL/GenBank/DDBJ databases">
        <title>Using genomics to understand microbial adaptation to soil warming.</title>
        <authorList>
            <person name="Deangelis K.M. PhD."/>
        </authorList>
    </citation>
    <scope>NUCLEOTIDE SEQUENCE [LARGE SCALE GENOMIC DNA]</scope>
    <source>
        <strain evidence="1 2">GAS97</strain>
    </source>
</reference>
<evidence type="ECO:0000313" key="2">
    <source>
        <dbReference type="Proteomes" id="UP001620514"/>
    </source>
</evidence>